<name>A0A7X0VZX4_9BACL</name>
<dbReference type="CDD" id="cd04186">
    <property type="entry name" value="GT_2_like_c"/>
    <property type="match status" value="1"/>
</dbReference>
<organism evidence="6 7">
    <name type="scientific">Cohnella zeiphila</name>
    <dbReference type="NCBI Taxonomy" id="2761120"/>
    <lineage>
        <taxon>Bacteria</taxon>
        <taxon>Bacillati</taxon>
        <taxon>Bacillota</taxon>
        <taxon>Bacilli</taxon>
        <taxon>Bacillales</taxon>
        <taxon>Paenibacillaceae</taxon>
        <taxon>Cohnella</taxon>
    </lineage>
</organism>
<dbReference type="SUPFAM" id="SSF53448">
    <property type="entry name" value="Nucleotide-diphospho-sugar transferases"/>
    <property type="match status" value="1"/>
</dbReference>
<proteinExistence type="inferred from homology"/>
<keyword evidence="3" id="KW-0328">Glycosyltransferase</keyword>
<dbReference type="EMBL" id="JACJVO010000066">
    <property type="protein sequence ID" value="MBB6736012.1"/>
    <property type="molecule type" value="Genomic_DNA"/>
</dbReference>
<sequence>MRSSILIPTNNRLDLLQRCVESIRRYTDSEYEVIVIDNGSTDGTVSWCLREGLIFVSLARNEGFPVACNKGLRAASGDTIVLLNNDTVVSARWLGNLNAALYSSPEIGMVGPVTNYASGKQKVDYPFADLDEFQRIAEAVNRSDPARWRRVERLVGICLAFRRELLGRIGPLDERFTPGHYEDDDFCLRARLHGFGLLLCPDVFIYHEGSASFRREGAERQTELVNRNYRLFMEKWNIDPHAFI</sequence>
<dbReference type="AlphaFoldDB" id="A0A7X0VZX4"/>
<evidence type="ECO:0000256" key="4">
    <source>
        <dbReference type="ARBA" id="ARBA00022679"/>
    </source>
</evidence>
<keyword evidence="4 6" id="KW-0808">Transferase</keyword>
<accession>A0A7X0VZX4</accession>
<evidence type="ECO:0000259" key="5">
    <source>
        <dbReference type="Pfam" id="PF00535"/>
    </source>
</evidence>
<feature type="domain" description="Glycosyltransferase 2-like" evidence="5">
    <location>
        <begin position="4"/>
        <end position="117"/>
    </location>
</feature>
<keyword evidence="7" id="KW-1185">Reference proteome</keyword>
<comment type="caution">
    <text evidence="6">The sequence shown here is derived from an EMBL/GenBank/DDBJ whole genome shotgun (WGS) entry which is preliminary data.</text>
</comment>
<reference evidence="6 7" key="1">
    <citation type="submission" date="2020-08" db="EMBL/GenBank/DDBJ databases">
        <title>Cohnella phylogeny.</title>
        <authorList>
            <person name="Dunlap C."/>
        </authorList>
    </citation>
    <scope>NUCLEOTIDE SEQUENCE [LARGE SCALE GENOMIC DNA]</scope>
    <source>
        <strain evidence="6 7">CBP 2801</strain>
    </source>
</reference>
<dbReference type="Pfam" id="PF00535">
    <property type="entry name" value="Glycos_transf_2"/>
    <property type="match status" value="1"/>
</dbReference>
<dbReference type="InterPro" id="IPR029044">
    <property type="entry name" value="Nucleotide-diphossugar_trans"/>
</dbReference>
<protein>
    <submittedName>
        <fullName evidence="6">Glycosyltransferase family 2 protein</fullName>
    </submittedName>
</protein>
<gene>
    <name evidence="6" type="ORF">H7C18_34410</name>
</gene>
<evidence type="ECO:0000256" key="1">
    <source>
        <dbReference type="ARBA" id="ARBA00004776"/>
    </source>
</evidence>
<evidence type="ECO:0000256" key="3">
    <source>
        <dbReference type="ARBA" id="ARBA00022676"/>
    </source>
</evidence>
<dbReference type="RefSeq" id="WP_185133658.1">
    <property type="nucleotide sequence ID" value="NZ_JACJVO010000066.1"/>
</dbReference>
<dbReference type="PANTHER" id="PTHR43179">
    <property type="entry name" value="RHAMNOSYLTRANSFERASE WBBL"/>
    <property type="match status" value="1"/>
</dbReference>
<dbReference type="InterPro" id="IPR001173">
    <property type="entry name" value="Glyco_trans_2-like"/>
</dbReference>
<dbReference type="GO" id="GO:0016757">
    <property type="term" value="F:glycosyltransferase activity"/>
    <property type="evidence" value="ECO:0007669"/>
    <property type="project" value="UniProtKB-KW"/>
</dbReference>
<comment type="pathway">
    <text evidence="1">Cell wall biogenesis; cell wall polysaccharide biosynthesis.</text>
</comment>
<dbReference type="Gene3D" id="3.90.550.10">
    <property type="entry name" value="Spore Coat Polysaccharide Biosynthesis Protein SpsA, Chain A"/>
    <property type="match status" value="1"/>
</dbReference>
<dbReference type="PANTHER" id="PTHR43179:SF12">
    <property type="entry name" value="GALACTOFURANOSYLTRANSFERASE GLFT2"/>
    <property type="match status" value="1"/>
</dbReference>
<comment type="similarity">
    <text evidence="2">Belongs to the glycosyltransferase 2 family.</text>
</comment>
<dbReference type="Proteomes" id="UP000564644">
    <property type="component" value="Unassembled WGS sequence"/>
</dbReference>
<evidence type="ECO:0000256" key="2">
    <source>
        <dbReference type="ARBA" id="ARBA00006739"/>
    </source>
</evidence>
<evidence type="ECO:0000313" key="6">
    <source>
        <dbReference type="EMBL" id="MBB6736012.1"/>
    </source>
</evidence>
<evidence type="ECO:0000313" key="7">
    <source>
        <dbReference type="Proteomes" id="UP000564644"/>
    </source>
</evidence>